<comment type="caution">
    <text evidence="1">The sequence shown here is derived from an EMBL/GenBank/DDBJ whole genome shotgun (WGS) entry which is preliminary data.</text>
</comment>
<protein>
    <submittedName>
        <fullName evidence="1">Crinkler (CRN) family protein</fullName>
    </submittedName>
</protein>
<dbReference type="OrthoDB" id="74660at2759"/>
<reference evidence="1 2" key="1">
    <citation type="journal article" date="2014" name="Genome Biol. Evol.">
        <title>The secreted proteins of Achlya hypogyna and Thraustotheca clavata identify the ancestral oomycete secretome and reveal gene acquisitions by horizontal gene transfer.</title>
        <authorList>
            <person name="Misner I."/>
            <person name="Blouin N."/>
            <person name="Leonard G."/>
            <person name="Richards T.A."/>
            <person name="Lane C.E."/>
        </authorList>
    </citation>
    <scope>NUCLEOTIDE SEQUENCE [LARGE SCALE GENOMIC DNA]</scope>
    <source>
        <strain evidence="1 2">ATCC 34112</strain>
    </source>
</reference>
<gene>
    <name evidence="1" type="ORF">THRCLA_23207</name>
</gene>
<evidence type="ECO:0000313" key="1">
    <source>
        <dbReference type="EMBL" id="OQR82488.1"/>
    </source>
</evidence>
<keyword evidence="2" id="KW-1185">Reference proteome</keyword>
<dbReference type="Proteomes" id="UP000243217">
    <property type="component" value="Unassembled WGS sequence"/>
</dbReference>
<accession>A0A1V9Y9Z7</accession>
<evidence type="ECO:0000313" key="2">
    <source>
        <dbReference type="Proteomes" id="UP000243217"/>
    </source>
</evidence>
<sequence>MEGLNCWYFVDGLTQSGLKEYKIYTMFNILATSGQYKMKNDGRMHTCLVPFWTESDLRKYGLTYLGMTEDEINARYHVSGGSLREFVTEENIAVIHMIDALNEIGKPEDAEILLSTNGISSNKQIDRIRMKGVKNVNDCTHYMLRNEWTASYNLV</sequence>
<organism evidence="1 2">
    <name type="scientific">Thraustotheca clavata</name>
    <dbReference type="NCBI Taxonomy" id="74557"/>
    <lineage>
        <taxon>Eukaryota</taxon>
        <taxon>Sar</taxon>
        <taxon>Stramenopiles</taxon>
        <taxon>Oomycota</taxon>
        <taxon>Saprolegniomycetes</taxon>
        <taxon>Saprolegniales</taxon>
        <taxon>Achlyaceae</taxon>
        <taxon>Thraustotheca</taxon>
    </lineage>
</organism>
<proteinExistence type="predicted"/>
<dbReference type="AlphaFoldDB" id="A0A1V9Y9Z7"/>
<name>A0A1V9Y9Z7_9STRA</name>
<dbReference type="EMBL" id="JNBS01004689">
    <property type="protein sequence ID" value="OQR82488.1"/>
    <property type="molecule type" value="Genomic_DNA"/>
</dbReference>